<proteinExistence type="predicted"/>
<sequence>MVFPESRELEMMTSLSPSRVTGDAFGTVDGKTVLQLKGLRLSPVEGNAPADADPHAAVELEWKPDIDFLEEKNLMKVFKSRTPTGGNYKADEQRFGKFMLRVEEQKLRILSGKYPLVPDVGELANLDQSVRMERIDTL</sequence>
<accession>A0A370U148</accession>
<protein>
    <submittedName>
        <fullName evidence="1">Uncharacterized protein</fullName>
    </submittedName>
</protein>
<evidence type="ECO:0000313" key="1">
    <source>
        <dbReference type="EMBL" id="RDL41473.1"/>
    </source>
</evidence>
<dbReference type="RefSeq" id="XP_031874129.1">
    <property type="nucleotide sequence ID" value="XM_032010075.1"/>
</dbReference>
<name>A0A370U148_9HELO</name>
<dbReference type="AlphaFoldDB" id="A0A370U148"/>
<reference evidence="1 2" key="1">
    <citation type="journal article" date="2018" name="IMA Fungus">
        <title>IMA Genome-F 9: Draft genome sequence of Annulohypoxylon stygium, Aspergillus mulundensis, Berkeleyomyces basicola (syn. Thielaviopsis basicola), Ceratocystis smalleyi, two Cercospora beticola strains, Coleophoma cylindrospora, Fusarium fracticaudum, Phialophora cf. hyalina, and Morchella septimelata.</title>
        <authorList>
            <person name="Wingfield B.D."/>
            <person name="Bills G.F."/>
            <person name="Dong Y."/>
            <person name="Huang W."/>
            <person name="Nel W.J."/>
            <person name="Swalarsk-Parry B.S."/>
            <person name="Vaghefi N."/>
            <person name="Wilken P.M."/>
            <person name="An Z."/>
            <person name="de Beer Z.W."/>
            <person name="De Vos L."/>
            <person name="Chen L."/>
            <person name="Duong T.A."/>
            <person name="Gao Y."/>
            <person name="Hammerbacher A."/>
            <person name="Kikkert J.R."/>
            <person name="Li Y."/>
            <person name="Li H."/>
            <person name="Li K."/>
            <person name="Li Q."/>
            <person name="Liu X."/>
            <person name="Ma X."/>
            <person name="Naidoo K."/>
            <person name="Pethybridge S.J."/>
            <person name="Sun J."/>
            <person name="Steenkamp E.T."/>
            <person name="van der Nest M.A."/>
            <person name="van Wyk S."/>
            <person name="Wingfield M.J."/>
            <person name="Xiong C."/>
            <person name="Yue Q."/>
            <person name="Zhang X."/>
        </authorList>
    </citation>
    <scope>NUCLEOTIDE SEQUENCE [LARGE SCALE GENOMIC DNA]</scope>
    <source>
        <strain evidence="1 2">BP 5553</strain>
    </source>
</reference>
<dbReference type="EMBL" id="NPIC01000001">
    <property type="protein sequence ID" value="RDL41473.1"/>
    <property type="molecule type" value="Genomic_DNA"/>
</dbReference>
<organism evidence="1 2">
    <name type="scientific">Venustampulla echinocandica</name>
    <dbReference type="NCBI Taxonomy" id="2656787"/>
    <lineage>
        <taxon>Eukaryota</taxon>
        <taxon>Fungi</taxon>
        <taxon>Dikarya</taxon>
        <taxon>Ascomycota</taxon>
        <taxon>Pezizomycotina</taxon>
        <taxon>Leotiomycetes</taxon>
        <taxon>Helotiales</taxon>
        <taxon>Pleuroascaceae</taxon>
        <taxon>Venustampulla</taxon>
    </lineage>
</organism>
<dbReference type="GeneID" id="43594301"/>
<dbReference type="Proteomes" id="UP000254866">
    <property type="component" value="Unassembled WGS sequence"/>
</dbReference>
<keyword evidence="2" id="KW-1185">Reference proteome</keyword>
<gene>
    <name evidence="1" type="ORF">BP5553_01452</name>
</gene>
<comment type="caution">
    <text evidence="1">The sequence shown here is derived from an EMBL/GenBank/DDBJ whole genome shotgun (WGS) entry which is preliminary data.</text>
</comment>
<evidence type="ECO:0000313" key="2">
    <source>
        <dbReference type="Proteomes" id="UP000254866"/>
    </source>
</evidence>
<dbReference type="OrthoDB" id="329835at2759"/>